<evidence type="ECO:0000313" key="4">
    <source>
        <dbReference type="EMBL" id="WTQ77227.1"/>
    </source>
</evidence>
<dbReference type="InterPro" id="IPR035965">
    <property type="entry name" value="PAS-like_dom_sf"/>
</dbReference>
<dbReference type="Pfam" id="PF13581">
    <property type="entry name" value="HATPase_c_2"/>
    <property type="match status" value="1"/>
</dbReference>
<dbReference type="GO" id="GO:0016791">
    <property type="term" value="F:phosphatase activity"/>
    <property type="evidence" value="ECO:0007669"/>
    <property type="project" value="TreeGrafter"/>
</dbReference>
<dbReference type="SMART" id="SM00091">
    <property type="entry name" value="PAS"/>
    <property type="match status" value="1"/>
</dbReference>
<dbReference type="PROSITE" id="PS50112">
    <property type="entry name" value="PAS"/>
    <property type="match status" value="1"/>
</dbReference>
<feature type="compositionally biased region" description="Pro residues" evidence="2">
    <location>
        <begin position="180"/>
        <end position="191"/>
    </location>
</feature>
<dbReference type="InterPro" id="IPR052016">
    <property type="entry name" value="Bact_Sigma-Reg"/>
</dbReference>
<dbReference type="Gene3D" id="3.60.40.10">
    <property type="entry name" value="PPM-type phosphatase domain"/>
    <property type="match status" value="1"/>
</dbReference>
<feature type="domain" description="PAS" evidence="3">
    <location>
        <begin position="8"/>
        <end position="78"/>
    </location>
</feature>
<dbReference type="PANTHER" id="PTHR43156">
    <property type="entry name" value="STAGE II SPORULATION PROTEIN E-RELATED"/>
    <property type="match status" value="1"/>
</dbReference>
<dbReference type="CDD" id="cd16936">
    <property type="entry name" value="HATPase_RsbW-like"/>
    <property type="match status" value="1"/>
</dbReference>
<dbReference type="Gene3D" id="3.30.450.20">
    <property type="entry name" value="PAS domain"/>
    <property type="match status" value="1"/>
</dbReference>
<protein>
    <submittedName>
        <fullName evidence="4">SpoIIE family protein phosphatase</fullName>
    </submittedName>
</protein>
<feature type="region of interest" description="Disordered" evidence="2">
    <location>
        <begin position="172"/>
        <end position="222"/>
    </location>
</feature>
<organism evidence="4">
    <name type="scientific">Streptomyces sp. NBC_00148</name>
    <dbReference type="NCBI Taxonomy" id="2903626"/>
    <lineage>
        <taxon>Bacteria</taxon>
        <taxon>Bacillati</taxon>
        <taxon>Actinomycetota</taxon>
        <taxon>Actinomycetes</taxon>
        <taxon>Kitasatosporales</taxon>
        <taxon>Streptomycetaceae</taxon>
        <taxon>Streptomyces</taxon>
    </lineage>
</organism>
<sequence length="675" mass="71658">MEDETAGDSLVLKALFADSPQGLFVFDASRRVVRYNPSGRGVRGLSSGDVVGHSIEEFAPGFDAQEFDSLCGEVLTRGEPLRGHLLHGRSPSEPSRTLALEVSLFPVRSQAEGTRDLVVVAEDVTERQAAAARLAVLSEVHRSVGSTLDERTTARELVEALVPRFADAASVDLLDGTPGGPGPKGPLPPDTPLRRAASQGLPAGDEDGEPGDIRSSPHPAPHAQALHDMRARLVSVPDGTPGLDEGPDGGTTPLVESGVHSMIVAPLVARDHVLGLLTLHRRRPDPFEKADLDVARQAATATAAQLANARSFRREHTVASTLQRRLQPGTLPRLSAVETAHVYLPESAGGDWFDVIPLSGARVALVVGDVNGHGIEAAATMGQLRMSLRALALQDLETDELLTQLDEVAALLRESAPPQGDAPVATCAISVYDPVSRLCTTVRAGHPAPVLLDPDGSPLPLDVPEGSALGAGGGSAYVPATAELPAGSLIALYTNGLTATCGGDAGSRPHLERVLAPAERPLQELCDAAVHRMKPSRDDDAVLLLARTRALTHHQVSEWTLPADPSVVATARRLVDQQLTAWDLGEATFTTGLVISELVTNAIRYGEGPIRLRLIHDGDRLLSEVTDSNSTSPHLRQARDTDEGGRGLYIVMQLSSRWGVRHSREDKTIWSEQTL</sequence>
<dbReference type="FunFam" id="3.30.565.10:FF:000028">
    <property type="entry name" value="PAS sensor protein"/>
    <property type="match status" value="1"/>
</dbReference>
<evidence type="ECO:0000259" key="3">
    <source>
        <dbReference type="PROSITE" id="PS50112"/>
    </source>
</evidence>
<dbReference type="SUPFAM" id="SSF55781">
    <property type="entry name" value="GAF domain-like"/>
    <property type="match status" value="1"/>
</dbReference>
<dbReference type="InterPro" id="IPR036457">
    <property type="entry name" value="PPM-type-like_dom_sf"/>
</dbReference>
<dbReference type="Pfam" id="PF08448">
    <property type="entry name" value="PAS_4"/>
    <property type="match status" value="1"/>
</dbReference>
<dbReference type="InterPro" id="IPR003594">
    <property type="entry name" value="HATPase_dom"/>
</dbReference>
<dbReference type="InterPro" id="IPR013656">
    <property type="entry name" value="PAS_4"/>
</dbReference>
<dbReference type="CDD" id="cd00130">
    <property type="entry name" value="PAS"/>
    <property type="match status" value="1"/>
</dbReference>
<reference evidence="4" key="1">
    <citation type="submission" date="2022-10" db="EMBL/GenBank/DDBJ databases">
        <title>The complete genomes of actinobacterial strains from the NBC collection.</title>
        <authorList>
            <person name="Joergensen T.S."/>
            <person name="Alvarez Arevalo M."/>
            <person name="Sterndorff E.B."/>
            <person name="Faurdal D."/>
            <person name="Vuksanovic O."/>
            <person name="Mourched A.-S."/>
            <person name="Charusanti P."/>
            <person name="Shaw S."/>
            <person name="Blin K."/>
            <person name="Weber T."/>
        </authorList>
    </citation>
    <scope>NUCLEOTIDE SEQUENCE</scope>
    <source>
        <strain evidence="4">NBC_00148</strain>
    </source>
</reference>
<dbReference type="InterPro" id="IPR036890">
    <property type="entry name" value="HATPase_C_sf"/>
</dbReference>
<dbReference type="PANTHER" id="PTHR43156:SF2">
    <property type="entry name" value="STAGE II SPORULATION PROTEIN E"/>
    <property type="match status" value="1"/>
</dbReference>
<dbReference type="SMART" id="SM00331">
    <property type="entry name" value="PP2C_SIG"/>
    <property type="match status" value="1"/>
</dbReference>
<keyword evidence="1" id="KW-0378">Hydrolase</keyword>
<dbReference type="Gene3D" id="3.30.450.40">
    <property type="match status" value="1"/>
</dbReference>
<dbReference type="InterPro" id="IPR000014">
    <property type="entry name" value="PAS"/>
</dbReference>
<gene>
    <name evidence="4" type="ORF">OG222_30665</name>
</gene>
<dbReference type="InterPro" id="IPR001932">
    <property type="entry name" value="PPM-type_phosphatase-like_dom"/>
</dbReference>
<dbReference type="InterPro" id="IPR003018">
    <property type="entry name" value="GAF"/>
</dbReference>
<dbReference type="Gene3D" id="3.30.565.10">
    <property type="entry name" value="Histidine kinase-like ATPase, C-terminal domain"/>
    <property type="match status" value="1"/>
</dbReference>
<dbReference type="InterPro" id="IPR029016">
    <property type="entry name" value="GAF-like_dom_sf"/>
</dbReference>
<dbReference type="EMBL" id="CP108169">
    <property type="protein sequence ID" value="WTQ77227.1"/>
    <property type="molecule type" value="Genomic_DNA"/>
</dbReference>
<name>A0AAU1M1G3_9ACTN</name>
<dbReference type="Pfam" id="PF07228">
    <property type="entry name" value="SpoIIE"/>
    <property type="match status" value="1"/>
</dbReference>
<dbReference type="NCBIfam" id="TIGR00229">
    <property type="entry name" value="sensory_box"/>
    <property type="match status" value="1"/>
</dbReference>
<proteinExistence type="predicted"/>
<dbReference type="Pfam" id="PF01590">
    <property type="entry name" value="GAF"/>
    <property type="match status" value="1"/>
</dbReference>
<evidence type="ECO:0000256" key="1">
    <source>
        <dbReference type="ARBA" id="ARBA00022801"/>
    </source>
</evidence>
<dbReference type="SMART" id="SM00065">
    <property type="entry name" value="GAF"/>
    <property type="match status" value="1"/>
</dbReference>
<evidence type="ECO:0000256" key="2">
    <source>
        <dbReference type="SAM" id="MobiDB-lite"/>
    </source>
</evidence>
<dbReference type="SUPFAM" id="SSF55874">
    <property type="entry name" value="ATPase domain of HSP90 chaperone/DNA topoisomerase II/histidine kinase"/>
    <property type="match status" value="1"/>
</dbReference>
<accession>A0AAU1M1G3</accession>
<dbReference type="AlphaFoldDB" id="A0AAU1M1G3"/>
<dbReference type="SUPFAM" id="SSF55785">
    <property type="entry name" value="PYP-like sensor domain (PAS domain)"/>
    <property type="match status" value="1"/>
</dbReference>